<dbReference type="RefSeq" id="WP_007624950.1">
    <property type="nucleotide sequence ID" value="NZ_BAEO01000065.1"/>
</dbReference>
<dbReference type="Gene3D" id="3.20.20.370">
    <property type="entry name" value="Glycoside hydrolase/deacetylase"/>
    <property type="match status" value="1"/>
</dbReference>
<comment type="caution">
    <text evidence="1">The sequence shown here is derived from an EMBL/GenBank/DDBJ whole genome shotgun (WGS) entry which is preliminary data.</text>
</comment>
<accession>K6ZE51</accession>
<protein>
    <submittedName>
        <fullName evidence="1">Uncharacterized protein</fullName>
    </submittedName>
</protein>
<dbReference type="eggNOG" id="COG1540">
    <property type="taxonomic scope" value="Bacteria"/>
</dbReference>
<dbReference type="PANTHER" id="PTHR30292:SF0">
    <property type="entry name" value="5-OXOPROLINASE SUBUNIT A"/>
    <property type="match status" value="1"/>
</dbReference>
<sequence length="242" mass="26904">MKLNSDLGESFGIWQLGQDDKLMPHIDMANIACGFHAGDAHVINQTLLLAKQYKTEVGAHPSYPDKLGFGRRSMLCSKQEIIELIHYQVAALDGMAKNQGINITYVKPHGALYNDMMSDDTVCDAIFEAISSYHSPLKLMLLATPKQQSYREKAKASGIELIFEAFSDRRYTESGYLMSRKDPQALLNKNEIIQQAKSLIDSGVVICDSGAKISIQADSLCVHGDNEQAINVIKELRRLCHN</sequence>
<proteinExistence type="predicted"/>
<gene>
    <name evidence="1" type="ORF">GARC_4757</name>
</gene>
<evidence type="ECO:0000313" key="2">
    <source>
        <dbReference type="Proteomes" id="UP000006327"/>
    </source>
</evidence>
<dbReference type="InterPro" id="IPR011330">
    <property type="entry name" value="Glyco_hydro/deAcase_b/a-brl"/>
</dbReference>
<reference evidence="1 2" key="1">
    <citation type="journal article" date="2017" name="Antonie Van Leeuwenhoek">
        <title>Rhizobium rhizosphaerae sp. nov., a novel species isolated from rice rhizosphere.</title>
        <authorList>
            <person name="Zhao J.J."/>
            <person name="Zhang J."/>
            <person name="Zhang R.J."/>
            <person name="Zhang C.W."/>
            <person name="Yin H.Q."/>
            <person name="Zhang X.X."/>
        </authorList>
    </citation>
    <scope>NUCLEOTIDE SEQUENCE [LARGE SCALE GENOMIC DNA]</scope>
    <source>
        <strain evidence="1 2">BSs20135</strain>
    </source>
</reference>
<dbReference type="PANTHER" id="PTHR30292">
    <property type="entry name" value="UNCHARACTERIZED PROTEIN YBGL-RELATED"/>
    <property type="match status" value="1"/>
</dbReference>
<dbReference type="SUPFAM" id="SSF88713">
    <property type="entry name" value="Glycoside hydrolase/deacetylase"/>
    <property type="match status" value="1"/>
</dbReference>
<dbReference type="Pfam" id="PF03746">
    <property type="entry name" value="LamB_YcsF"/>
    <property type="match status" value="1"/>
</dbReference>
<dbReference type="NCBIfam" id="NF003814">
    <property type="entry name" value="PRK05406.1-3"/>
    <property type="match status" value="1"/>
</dbReference>
<dbReference type="EMBL" id="BAEO01000065">
    <property type="protein sequence ID" value="GAC21695.1"/>
    <property type="molecule type" value="Genomic_DNA"/>
</dbReference>
<evidence type="ECO:0000313" key="1">
    <source>
        <dbReference type="EMBL" id="GAC21695.1"/>
    </source>
</evidence>
<dbReference type="AlphaFoldDB" id="K6ZE51"/>
<dbReference type="STRING" id="493475.GARC_4757"/>
<dbReference type="CDD" id="cd10787">
    <property type="entry name" value="LamB_YcsF_like"/>
    <property type="match status" value="1"/>
</dbReference>
<organism evidence="1 2">
    <name type="scientific">Paraglaciecola arctica BSs20135</name>
    <dbReference type="NCBI Taxonomy" id="493475"/>
    <lineage>
        <taxon>Bacteria</taxon>
        <taxon>Pseudomonadati</taxon>
        <taxon>Pseudomonadota</taxon>
        <taxon>Gammaproteobacteria</taxon>
        <taxon>Alteromonadales</taxon>
        <taxon>Alteromonadaceae</taxon>
        <taxon>Paraglaciecola</taxon>
    </lineage>
</organism>
<dbReference type="GO" id="GO:0005975">
    <property type="term" value="P:carbohydrate metabolic process"/>
    <property type="evidence" value="ECO:0007669"/>
    <property type="project" value="InterPro"/>
</dbReference>
<dbReference type="NCBIfam" id="NF003816">
    <property type="entry name" value="PRK05406.1-5"/>
    <property type="match status" value="1"/>
</dbReference>
<dbReference type="InterPro" id="IPR005501">
    <property type="entry name" value="LamB/YcsF/PxpA-like"/>
</dbReference>
<name>K6ZE51_9ALTE</name>
<keyword evidence="2" id="KW-1185">Reference proteome</keyword>
<dbReference type="OrthoDB" id="9773478at2"/>
<dbReference type="Proteomes" id="UP000006327">
    <property type="component" value="Unassembled WGS sequence"/>
</dbReference>